<evidence type="ECO:0000313" key="4">
    <source>
        <dbReference type="Proteomes" id="UP000321323"/>
    </source>
</evidence>
<evidence type="ECO:0000313" key="3">
    <source>
        <dbReference type="EMBL" id="WUR10995.1"/>
    </source>
</evidence>
<keyword evidence="4" id="KW-1185">Reference proteome</keyword>
<dbReference type="PANTHER" id="PTHR15629:SF2">
    <property type="entry name" value="SH3 DOMAIN-CONTAINING YSC84-LIKE PROTEIN 1"/>
    <property type="match status" value="1"/>
</dbReference>
<dbReference type="Pfam" id="PF04366">
    <property type="entry name" value="Ysc84"/>
    <property type="match status" value="1"/>
</dbReference>
<name>A0ABZ1UFM3_9BURK</name>
<feature type="chain" id="PRO_5046842507" evidence="1">
    <location>
        <begin position="29"/>
        <end position="238"/>
    </location>
</feature>
<reference evidence="3 4" key="1">
    <citation type="journal article" date="2019" name="Int. J. Syst. Evol. Microbiol.">
        <title>The Draft Whole-Genome Sequence of the Antibiotic Producer Empedobacter haloabium ATCC 31962 Provides Indications for Its Taxonomic Reclassification.</title>
        <authorList>
            <person name="Miess H."/>
            <person name="Arlt P."/>
            <person name="Apel A.K."/>
            <person name="Weber T."/>
            <person name="Nieselt K."/>
            <person name="Hanssen F."/>
            <person name="Czemmel S."/>
            <person name="Nahnsen S."/>
            <person name="Gross H."/>
        </authorList>
    </citation>
    <scope>NUCLEOTIDE SEQUENCE [LARGE SCALE GENOMIC DNA]</scope>
    <source>
        <strain evidence="3 4">ATCC 31962</strain>
    </source>
</reference>
<accession>A0ABZ1UFM3</accession>
<dbReference type="CDD" id="cd11524">
    <property type="entry name" value="SYLF"/>
    <property type="match status" value="1"/>
</dbReference>
<evidence type="ECO:0000256" key="1">
    <source>
        <dbReference type="SAM" id="SignalP"/>
    </source>
</evidence>
<evidence type="ECO:0000259" key="2">
    <source>
        <dbReference type="Pfam" id="PF04366"/>
    </source>
</evidence>
<protein>
    <submittedName>
        <fullName evidence="3">Lipid-binding SYLF domain-containing protein</fullName>
    </submittedName>
</protein>
<feature type="signal peptide" evidence="1">
    <location>
        <begin position="1"/>
        <end position="28"/>
    </location>
</feature>
<proteinExistence type="predicted"/>
<gene>
    <name evidence="3" type="ORF">E7V67_014835</name>
</gene>
<dbReference type="InterPro" id="IPR051702">
    <property type="entry name" value="SH3_domain_YSC84-like"/>
</dbReference>
<organism evidence="3 4">
    <name type="scientific">[Empedobacter] haloabium</name>
    <dbReference type="NCBI Taxonomy" id="592317"/>
    <lineage>
        <taxon>Bacteria</taxon>
        <taxon>Pseudomonadati</taxon>
        <taxon>Pseudomonadota</taxon>
        <taxon>Betaproteobacteria</taxon>
        <taxon>Burkholderiales</taxon>
        <taxon>Oxalobacteraceae</taxon>
        <taxon>Telluria group</taxon>
        <taxon>Telluria group incertae sedis</taxon>
    </lineage>
</organism>
<dbReference type="EMBL" id="CP136508">
    <property type="protein sequence ID" value="WUR10995.1"/>
    <property type="molecule type" value="Genomic_DNA"/>
</dbReference>
<feature type="domain" description="Ysc84 actin-binding" evidence="2">
    <location>
        <begin position="113"/>
        <end position="233"/>
    </location>
</feature>
<keyword evidence="1" id="KW-0732">Signal</keyword>
<dbReference type="InterPro" id="IPR007461">
    <property type="entry name" value="Ysc84_actin-binding"/>
</dbReference>
<dbReference type="PANTHER" id="PTHR15629">
    <property type="entry name" value="SH3YL1 PROTEIN"/>
    <property type="match status" value="1"/>
</dbReference>
<sequence length="238" mass="24335">MKALTSVPAALVCAALALPAAAQAPAPAADTTSSAAAQESTAAKHVSAAADVARKLEAEERMRALLRAAKGVFIVPAYGRAALGVGGAGGAGVLLVHRSDGTWSDPVFYNTGGLSLGLQAGIESGAYVLVLNNDKAVQEFLKKNNFGLNAKAGITVVNWNKMAQASGGTGDVVAWSDTKGLFGDVLTLEFNDIRFNQRLTNAYYRRTLSASDVVASKTSNAQAAPLVQAVSAAAGTTR</sequence>
<dbReference type="Proteomes" id="UP000321323">
    <property type="component" value="Chromosome"/>
</dbReference>